<feature type="compositionally biased region" description="Basic and acidic residues" evidence="1">
    <location>
        <begin position="218"/>
        <end position="229"/>
    </location>
</feature>
<feature type="compositionally biased region" description="Basic and acidic residues" evidence="1">
    <location>
        <begin position="311"/>
        <end position="332"/>
    </location>
</feature>
<dbReference type="GO" id="GO:0004358">
    <property type="term" value="F:L-glutamate N-acetyltransferase activity, acting on acetyl-L-ornithine as donor"/>
    <property type="evidence" value="ECO:0007669"/>
    <property type="project" value="UniProtKB-EC"/>
</dbReference>
<feature type="compositionally biased region" description="Basic residues" evidence="1">
    <location>
        <begin position="27"/>
        <end position="45"/>
    </location>
</feature>
<feature type="compositionally biased region" description="Basic and acidic residues" evidence="1">
    <location>
        <begin position="56"/>
        <end position="66"/>
    </location>
</feature>
<feature type="compositionally biased region" description="Basic residues" evidence="1">
    <location>
        <begin position="1"/>
        <end position="14"/>
    </location>
</feature>
<feature type="compositionally biased region" description="Basic residues" evidence="1">
    <location>
        <begin position="124"/>
        <end position="142"/>
    </location>
</feature>
<protein>
    <submittedName>
        <fullName evidence="2">Glutamate N-acetyltransferase @ N-acetylglutamate synthase</fullName>
        <ecNumber evidence="2">2.3.1.1</ecNumber>
        <ecNumber evidence="2">2.3.1.35</ecNumber>
    </submittedName>
</protein>
<gene>
    <name evidence="2" type="ORF">AVDCRST_MAG36-3098</name>
</gene>
<keyword evidence="2" id="KW-0808">Transferase</keyword>
<reference evidence="2" key="1">
    <citation type="submission" date="2020-02" db="EMBL/GenBank/DDBJ databases">
        <authorList>
            <person name="Meier V. D."/>
        </authorList>
    </citation>
    <scope>NUCLEOTIDE SEQUENCE</scope>
    <source>
        <strain evidence="2">AVDCRST_MAG36</strain>
    </source>
</reference>
<organism evidence="2">
    <name type="scientific">uncultured Nocardioidaceae bacterium</name>
    <dbReference type="NCBI Taxonomy" id="253824"/>
    <lineage>
        <taxon>Bacteria</taxon>
        <taxon>Bacillati</taxon>
        <taxon>Actinomycetota</taxon>
        <taxon>Actinomycetes</taxon>
        <taxon>Propionibacteriales</taxon>
        <taxon>Nocardioidaceae</taxon>
        <taxon>environmental samples</taxon>
    </lineage>
</organism>
<dbReference type="EC" id="2.3.1.35" evidence="2"/>
<sequence>ERHPPPRVPRRRCRRGAEEPRPGRPAARPRARRQRRTPRRLRQRLHQQPLQGQPRAVERAGGEGRHRPGGGPQLRRRELLHRARGVPDHPRHRRAGRGGGRLRRGRRRGLLDRADRPGQPPPRAARRGRRRCGGAHHRRRSTGGRGDHDDRLRPQAGRGRARRLERRRHGQGGWDARPAARHDARGPHHRRGGGRRDRRRRPARGDPGLLRPARLRRLHVDERHRDAAVQRRQRGGPGRRRLHRGGHRGLSRPGPAAARRRRGGRPRDRRHRHRRGERGRRRRGRAQHRPEQPVQGRGVRARPQLGPGARQHRDDPRALRPRGPRRDDERRPGVHRLRPRRAGGPRRPRGPAGGRARRPQERRCGGDGVDQRPHPRLRPRELRVQQL</sequence>
<feature type="compositionally biased region" description="Basic residues" evidence="1">
    <location>
        <begin position="231"/>
        <end position="250"/>
    </location>
</feature>
<dbReference type="EC" id="2.3.1.1" evidence="2"/>
<evidence type="ECO:0000256" key="1">
    <source>
        <dbReference type="SAM" id="MobiDB-lite"/>
    </source>
</evidence>
<proteinExistence type="predicted"/>
<name>A0A6J4MR12_9ACTN</name>
<feature type="non-terminal residue" evidence="2">
    <location>
        <position position="1"/>
    </location>
</feature>
<evidence type="ECO:0000313" key="2">
    <source>
        <dbReference type="EMBL" id="CAA9366262.1"/>
    </source>
</evidence>
<feature type="compositionally biased region" description="Basic residues" evidence="1">
    <location>
        <begin position="333"/>
        <end position="349"/>
    </location>
</feature>
<accession>A0A6J4MR12</accession>
<feature type="region of interest" description="Disordered" evidence="1">
    <location>
        <begin position="1"/>
        <end position="387"/>
    </location>
</feature>
<feature type="compositionally biased region" description="Basic residues" evidence="1">
    <location>
        <begin position="90"/>
        <end position="108"/>
    </location>
</feature>
<feature type="compositionally biased region" description="Low complexity" evidence="1">
    <location>
        <begin position="46"/>
        <end position="55"/>
    </location>
</feature>
<feature type="non-terminal residue" evidence="2">
    <location>
        <position position="387"/>
    </location>
</feature>
<dbReference type="AlphaFoldDB" id="A0A6J4MR12"/>
<feature type="compositionally biased region" description="Basic and acidic residues" evidence="1">
    <location>
        <begin position="358"/>
        <end position="387"/>
    </location>
</feature>
<feature type="compositionally biased region" description="Basic and acidic residues" evidence="1">
    <location>
        <begin position="75"/>
        <end position="89"/>
    </location>
</feature>
<feature type="compositionally biased region" description="Basic residues" evidence="1">
    <location>
        <begin position="187"/>
        <end position="202"/>
    </location>
</feature>
<keyword evidence="2" id="KW-0012">Acyltransferase</keyword>
<feature type="compositionally biased region" description="Basic residues" evidence="1">
    <location>
        <begin position="258"/>
        <end position="287"/>
    </location>
</feature>
<feature type="compositionally biased region" description="Basic residues" evidence="1">
    <location>
        <begin position="159"/>
        <end position="170"/>
    </location>
</feature>
<dbReference type="EMBL" id="CADCUH010000196">
    <property type="protein sequence ID" value="CAA9366262.1"/>
    <property type="molecule type" value="Genomic_DNA"/>
</dbReference>